<proteinExistence type="predicted"/>
<reference evidence="1 2" key="1">
    <citation type="journal article" date="2019" name="Sci. Rep.">
        <title>Orb-weaving spider Araneus ventricosus genome elucidates the spidroin gene catalogue.</title>
        <authorList>
            <person name="Kono N."/>
            <person name="Nakamura H."/>
            <person name="Ohtoshi R."/>
            <person name="Moran D.A.P."/>
            <person name="Shinohara A."/>
            <person name="Yoshida Y."/>
            <person name="Fujiwara M."/>
            <person name="Mori M."/>
            <person name="Tomita M."/>
            <person name="Arakawa K."/>
        </authorList>
    </citation>
    <scope>NUCLEOTIDE SEQUENCE [LARGE SCALE GENOMIC DNA]</scope>
</reference>
<feature type="non-terminal residue" evidence="1">
    <location>
        <position position="44"/>
    </location>
</feature>
<keyword evidence="2" id="KW-1185">Reference proteome</keyword>
<organism evidence="1 2">
    <name type="scientific">Araneus ventricosus</name>
    <name type="common">Orbweaver spider</name>
    <name type="synonym">Epeira ventricosa</name>
    <dbReference type="NCBI Taxonomy" id="182803"/>
    <lineage>
        <taxon>Eukaryota</taxon>
        <taxon>Metazoa</taxon>
        <taxon>Ecdysozoa</taxon>
        <taxon>Arthropoda</taxon>
        <taxon>Chelicerata</taxon>
        <taxon>Arachnida</taxon>
        <taxon>Araneae</taxon>
        <taxon>Araneomorphae</taxon>
        <taxon>Entelegynae</taxon>
        <taxon>Araneoidea</taxon>
        <taxon>Araneidae</taxon>
        <taxon>Araneus</taxon>
    </lineage>
</organism>
<dbReference type="EMBL" id="BGPR01038047">
    <property type="protein sequence ID" value="GBO13807.1"/>
    <property type="molecule type" value="Genomic_DNA"/>
</dbReference>
<dbReference type="OrthoDB" id="6415739at2759"/>
<dbReference type="AlphaFoldDB" id="A0A4Y2UQI1"/>
<dbReference type="Proteomes" id="UP000499080">
    <property type="component" value="Unassembled WGS sequence"/>
</dbReference>
<protein>
    <submittedName>
        <fullName evidence="1">Uncharacterized protein</fullName>
    </submittedName>
</protein>
<name>A0A4Y2UQI1_ARAVE</name>
<sequence length="44" mass="5101">MFISTLAYLPGEHSSPFEDDPAFEMFFVEIATEFMKTQTLIRPD</sequence>
<gene>
    <name evidence="1" type="ORF">AVEN_7435_1</name>
</gene>
<evidence type="ECO:0000313" key="2">
    <source>
        <dbReference type="Proteomes" id="UP000499080"/>
    </source>
</evidence>
<evidence type="ECO:0000313" key="1">
    <source>
        <dbReference type="EMBL" id="GBO13807.1"/>
    </source>
</evidence>
<accession>A0A4Y2UQI1</accession>
<comment type="caution">
    <text evidence="1">The sequence shown here is derived from an EMBL/GenBank/DDBJ whole genome shotgun (WGS) entry which is preliminary data.</text>
</comment>